<organism evidence="2 3">
    <name type="scientific">Helianthus annuus</name>
    <name type="common">Common sunflower</name>
    <dbReference type="NCBI Taxonomy" id="4232"/>
    <lineage>
        <taxon>Eukaryota</taxon>
        <taxon>Viridiplantae</taxon>
        <taxon>Streptophyta</taxon>
        <taxon>Embryophyta</taxon>
        <taxon>Tracheophyta</taxon>
        <taxon>Spermatophyta</taxon>
        <taxon>Magnoliopsida</taxon>
        <taxon>eudicotyledons</taxon>
        <taxon>Gunneridae</taxon>
        <taxon>Pentapetalae</taxon>
        <taxon>asterids</taxon>
        <taxon>campanulids</taxon>
        <taxon>Asterales</taxon>
        <taxon>Asteraceae</taxon>
        <taxon>Asteroideae</taxon>
        <taxon>Heliantheae alliance</taxon>
        <taxon>Heliantheae</taxon>
        <taxon>Helianthus</taxon>
    </lineage>
</organism>
<evidence type="ECO:0000256" key="1">
    <source>
        <dbReference type="SAM" id="MobiDB-lite"/>
    </source>
</evidence>
<proteinExistence type="predicted"/>
<dbReference type="EMBL" id="MNCJ02000331">
    <property type="protein sequence ID" value="KAF5758353.1"/>
    <property type="molecule type" value="Genomic_DNA"/>
</dbReference>
<reference evidence="2" key="2">
    <citation type="submission" date="2020-06" db="EMBL/GenBank/DDBJ databases">
        <title>Helianthus annuus Genome sequencing and assembly Release 2.</title>
        <authorList>
            <person name="Gouzy J."/>
            <person name="Langlade N."/>
            <person name="Munos S."/>
        </authorList>
    </citation>
    <scope>NUCLEOTIDE SEQUENCE</scope>
    <source>
        <tissue evidence="2">Leaves</tissue>
    </source>
</reference>
<sequence length="47" mass="5030">MDTPNASNSDCELVSENEVVSKAKGKKTQRKKQDGKPPSAPQSAQTL</sequence>
<feature type="compositionally biased region" description="Polar residues" evidence="1">
    <location>
        <begin position="1"/>
        <end position="10"/>
    </location>
</feature>
<evidence type="ECO:0000313" key="3">
    <source>
        <dbReference type="Proteomes" id="UP000215914"/>
    </source>
</evidence>
<keyword evidence="3" id="KW-1185">Reference proteome</keyword>
<accession>A0A9K3GX90</accession>
<reference evidence="2" key="1">
    <citation type="journal article" date="2017" name="Nature">
        <title>The sunflower genome provides insights into oil metabolism, flowering and Asterid evolution.</title>
        <authorList>
            <person name="Badouin H."/>
            <person name="Gouzy J."/>
            <person name="Grassa C.J."/>
            <person name="Murat F."/>
            <person name="Staton S.E."/>
            <person name="Cottret L."/>
            <person name="Lelandais-Briere C."/>
            <person name="Owens G.L."/>
            <person name="Carrere S."/>
            <person name="Mayjonade B."/>
            <person name="Legrand L."/>
            <person name="Gill N."/>
            <person name="Kane N.C."/>
            <person name="Bowers J.E."/>
            <person name="Hubner S."/>
            <person name="Bellec A."/>
            <person name="Berard A."/>
            <person name="Berges H."/>
            <person name="Blanchet N."/>
            <person name="Boniface M.C."/>
            <person name="Brunel D."/>
            <person name="Catrice O."/>
            <person name="Chaidir N."/>
            <person name="Claudel C."/>
            <person name="Donnadieu C."/>
            <person name="Faraut T."/>
            <person name="Fievet G."/>
            <person name="Helmstetter N."/>
            <person name="King M."/>
            <person name="Knapp S.J."/>
            <person name="Lai Z."/>
            <person name="Le Paslier M.C."/>
            <person name="Lippi Y."/>
            <person name="Lorenzon L."/>
            <person name="Mandel J.R."/>
            <person name="Marage G."/>
            <person name="Marchand G."/>
            <person name="Marquand E."/>
            <person name="Bret-Mestries E."/>
            <person name="Morien E."/>
            <person name="Nambeesan S."/>
            <person name="Nguyen T."/>
            <person name="Pegot-Espagnet P."/>
            <person name="Pouilly N."/>
            <person name="Raftis F."/>
            <person name="Sallet E."/>
            <person name="Schiex T."/>
            <person name="Thomas J."/>
            <person name="Vandecasteele C."/>
            <person name="Vares D."/>
            <person name="Vear F."/>
            <person name="Vautrin S."/>
            <person name="Crespi M."/>
            <person name="Mangin B."/>
            <person name="Burke J.M."/>
            <person name="Salse J."/>
            <person name="Munos S."/>
            <person name="Vincourt P."/>
            <person name="Rieseberg L.H."/>
            <person name="Langlade N.B."/>
        </authorList>
    </citation>
    <scope>NUCLEOTIDE SEQUENCE</scope>
    <source>
        <tissue evidence="2">Leaves</tissue>
    </source>
</reference>
<name>A0A9K3GX90_HELAN</name>
<protein>
    <submittedName>
        <fullName evidence="2">Uncharacterized protein</fullName>
    </submittedName>
</protein>
<feature type="region of interest" description="Disordered" evidence="1">
    <location>
        <begin position="1"/>
        <end position="47"/>
    </location>
</feature>
<dbReference type="Gramene" id="mRNA:HanXRQr2_Chr16g0728251">
    <property type="protein sequence ID" value="mRNA:HanXRQr2_Chr16g0728251"/>
    <property type="gene ID" value="HanXRQr2_Chr16g0728251"/>
</dbReference>
<gene>
    <name evidence="2" type="ORF">HanXRQr2_Chr16g0728251</name>
</gene>
<comment type="caution">
    <text evidence="2">The sequence shown here is derived from an EMBL/GenBank/DDBJ whole genome shotgun (WGS) entry which is preliminary data.</text>
</comment>
<dbReference type="AlphaFoldDB" id="A0A9K3GX90"/>
<evidence type="ECO:0000313" key="2">
    <source>
        <dbReference type="EMBL" id="KAF5758353.1"/>
    </source>
</evidence>
<dbReference type="Proteomes" id="UP000215914">
    <property type="component" value="Unassembled WGS sequence"/>
</dbReference>